<dbReference type="Proteomes" id="UP000250790">
    <property type="component" value="Unassembled WGS sequence"/>
</dbReference>
<dbReference type="AlphaFoldDB" id="A0A315EAI3"/>
<name>A0A315EAI3_9BURK</name>
<keyword evidence="3" id="KW-1185">Reference proteome</keyword>
<evidence type="ECO:0000256" key="1">
    <source>
        <dbReference type="SAM" id="MobiDB-lite"/>
    </source>
</evidence>
<evidence type="ECO:0000313" key="3">
    <source>
        <dbReference type="Proteomes" id="UP000250790"/>
    </source>
</evidence>
<sequence>MSESPSPPKVGIYEKFRSFTAKHLAPINTLLLLGATFGGGQLLDRLGLLPVRTPVEQQRPVAKPDESLPKSGARADTASVPPSPSPAPMPVVAGTQSPAPVRQQKPATAAQAHNDSIHTLSKQLDDERLKHANAILDANLK</sequence>
<gene>
    <name evidence="2" type="ORF">B9Z37_07005</name>
</gene>
<dbReference type="EMBL" id="NESN01000002">
    <property type="protein sequence ID" value="PUE54291.1"/>
    <property type="molecule type" value="Genomic_DNA"/>
</dbReference>
<protein>
    <submittedName>
        <fullName evidence="2">Uncharacterized protein</fullName>
    </submittedName>
</protein>
<feature type="region of interest" description="Disordered" evidence="1">
    <location>
        <begin position="52"/>
        <end position="125"/>
    </location>
</feature>
<accession>A0A315EAI3</accession>
<comment type="caution">
    <text evidence="2">The sequence shown here is derived from an EMBL/GenBank/DDBJ whole genome shotgun (WGS) entry which is preliminary data.</text>
</comment>
<organism evidence="2 3">
    <name type="scientific">Limnohabitans parvus II-B4</name>
    <dbReference type="NCBI Taxonomy" id="1293052"/>
    <lineage>
        <taxon>Bacteria</taxon>
        <taxon>Pseudomonadati</taxon>
        <taxon>Pseudomonadota</taxon>
        <taxon>Betaproteobacteria</taxon>
        <taxon>Burkholderiales</taxon>
        <taxon>Comamonadaceae</taxon>
        <taxon>Limnohabitans</taxon>
    </lineage>
</organism>
<evidence type="ECO:0000313" key="2">
    <source>
        <dbReference type="EMBL" id="PUE54291.1"/>
    </source>
</evidence>
<proteinExistence type="predicted"/>
<feature type="compositionally biased region" description="Polar residues" evidence="1">
    <location>
        <begin position="111"/>
        <end position="122"/>
    </location>
</feature>
<reference evidence="2 3" key="1">
    <citation type="submission" date="2017-04" db="EMBL/GenBank/DDBJ databases">
        <title>Unexpected and diverse lifestyles within the genus Limnohabitans.</title>
        <authorList>
            <person name="Kasalicky V."/>
            <person name="Mehrshad M."/>
            <person name="Andrei S.-A."/>
            <person name="Salcher M."/>
            <person name="Kratochvilova H."/>
            <person name="Simek K."/>
            <person name="Ghai R."/>
        </authorList>
    </citation>
    <scope>NUCLEOTIDE SEQUENCE [LARGE SCALE GENOMIC DNA]</scope>
    <source>
        <strain evidence="2 3">II-B4</strain>
    </source>
</reference>